<dbReference type="SMART" id="SM00220">
    <property type="entry name" value="S_TKc"/>
    <property type="match status" value="1"/>
</dbReference>
<keyword evidence="3 6" id="KW-0547">Nucleotide-binding</keyword>
<comment type="caution">
    <text evidence="8">The sequence shown here is derived from an EMBL/GenBank/DDBJ whole genome shotgun (WGS) entry which is preliminary data.</text>
</comment>
<sequence>MKKANSEVYKRRGNIFIYNIKYIKFARVLYQRKNKYFMDPLPADVKGYRFLKRIGEGTFAITYQVEHVETRERFAMKVPKDMLTLKGRGDCRQEILNEIEFLENADHPFIIRFKESFRLSPDDPAARECIVLEHADGCDLCTKMLALNRPVPERLALIWFTEACLGIARMHELHNAHRDIKPGNILLVGDRSGGIATIADFGSVKKIDFFDKQTPFVGTPQYYAPEKLNGNYDEKIDVWSLGIVLYEMLTFGDHPIEYEFEGAHVLDYMAKFPKLKFKQMPTHISKECQTLISRLLTKDPVQRPSIFDVLKMPIIYNQILQITDGFILGFDISQKITRQMLDLDIHGPVALSDEEEKKESIPPTAATSISAALSSLQIKPSSCFFKQEMLDRLIDTFNKPINNYKPQLNANGQSLMAECILSKWGWKWSLHQLNQRAKTEAQWAVFEGKKRGEWLGDLEQGVYYGEMLNGNRHGYGIVYTTKGDDVAYLFECQWDKGTPIEGRYIWIWSYNNHWFKCEGTFNHRYELHGQGKRIWSEGSSYEGGWKDGNQHGQGRNTFMEGGYQEGEWEKNKAIGVHRYYNKQGHLLKIFDEDKWKELTEEEYQKMQK</sequence>
<feature type="binding site" evidence="6">
    <location>
        <position position="77"/>
    </location>
    <ligand>
        <name>ATP</name>
        <dbReference type="ChEBI" id="CHEBI:30616"/>
    </ligand>
</feature>
<comment type="similarity">
    <text evidence="1">Belongs to the protein kinase superfamily. NEK Ser/Thr protein kinase family. NIMA subfamily.</text>
</comment>
<evidence type="ECO:0000256" key="4">
    <source>
        <dbReference type="ARBA" id="ARBA00022777"/>
    </source>
</evidence>
<keyword evidence="9" id="KW-1185">Reference proteome</keyword>
<dbReference type="PROSITE" id="PS00107">
    <property type="entry name" value="PROTEIN_KINASE_ATP"/>
    <property type="match status" value="1"/>
</dbReference>
<feature type="domain" description="Protein kinase" evidence="7">
    <location>
        <begin position="48"/>
        <end position="315"/>
    </location>
</feature>
<dbReference type="Pfam" id="PF00069">
    <property type="entry name" value="Pkinase"/>
    <property type="match status" value="1"/>
</dbReference>
<evidence type="ECO:0000313" key="8">
    <source>
        <dbReference type="EMBL" id="TNV81230.1"/>
    </source>
</evidence>
<dbReference type="SUPFAM" id="SSF82185">
    <property type="entry name" value="Histone H3 K4-specific methyltransferase SET7/9 N-terminal domain"/>
    <property type="match status" value="1"/>
</dbReference>
<keyword evidence="2" id="KW-0808">Transferase</keyword>
<evidence type="ECO:0000256" key="5">
    <source>
        <dbReference type="ARBA" id="ARBA00022840"/>
    </source>
</evidence>
<reference evidence="8" key="1">
    <citation type="submission" date="2019-06" db="EMBL/GenBank/DDBJ databases">
        <authorList>
            <person name="Zheng W."/>
        </authorList>
    </citation>
    <scope>NUCLEOTIDE SEQUENCE</scope>
    <source>
        <strain evidence="8">QDHG01</strain>
    </source>
</reference>
<dbReference type="EMBL" id="RRYP01006397">
    <property type="protein sequence ID" value="TNV81230.1"/>
    <property type="molecule type" value="Genomic_DNA"/>
</dbReference>
<dbReference type="OrthoDB" id="346907at2759"/>
<dbReference type="SUPFAM" id="SSF56112">
    <property type="entry name" value="Protein kinase-like (PK-like)"/>
    <property type="match status" value="1"/>
</dbReference>
<dbReference type="AlphaFoldDB" id="A0A8J8T487"/>
<evidence type="ECO:0000256" key="1">
    <source>
        <dbReference type="ARBA" id="ARBA00010886"/>
    </source>
</evidence>
<name>A0A8J8T487_HALGN</name>
<dbReference type="InterPro" id="IPR011009">
    <property type="entry name" value="Kinase-like_dom_sf"/>
</dbReference>
<dbReference type="InterPro" id="IPR050660">
    <property type="entry name" value="NEK_Ser/Thr_kinase"/>
</dbReference>
<evidence type="ECO:0000256" key="2">
    <source>
        <dbReference type="ARBA" id="ARBA00022679"/>
    </source>
</evidence>
<accession>A0A8J8T487</accession>
<dbReference type="Proteomes" id="UP000785679">
    <property type="component" value="Unassembled WGS sequence"/>
</dbReference>
<organism evidence="8 9">
    <name type="scientific">Halteria grandinella</name>
    <dbReference type="NCBI Taxonomy" id="5974"/>
    <lineage>
        <taxon>Eukaryota</taxon>
        <taxon>Sar</taxon>
        <taxon>Alveolata</taxon>
        <taxon>Ciliophora</taxon>
        <taxon>Intramacronucleata</taxon>
        <taxon>Spirotrichea</taxon>
        <taxon>Stichotrichia</taxon>
        <taxon>Sporadotrichida</taxon>
        <taxon>Halteriidae</taxon>
        <taxon>Halteria</taxon>
    </lineage>
</organism>
<keyword evidence="4" id="KW-0418">Kinase</keyword>
<evidence type="ECO:0000256" key="6">
    <source>
        <dbReference type="PROSITE-ProRule" id="PRU10141"/>
    </source>
</evidence>
<dbReference type="InterPro" id="IPR000719">
    <property type="entry name" value="Prot_kinase_dom"/>
</dbReference>
<protein>
    <recommendedName>
        <fullName evidence="7">Protein kinase domain-containing protein</fullName>
    </recommendedName>
</protein>
<dbReference type="GO" id="GO:0005524">
    <property type="term" value="F:ATP binding"/>
    <property type="evidence" value="ECO:0007669"/>
    <property type="project" value="UniProtKB-UniRule"/>
</dbReference>
<dbReference type="PANTHER" id="PTHR43671:SF106">
    <property type="entry name" value="NIMA-LIKE KINASE"/>
    <property type="match status" value="1"/>
</dbReference>
<dbReference type="Gene3D" id="2.20.110.10">
    <property type="entry name" value="Histone H3 K4-specific methyltransferase SET7/9 N-terminal domain"/>
    <property type="match status" value="1"/>
</dbReference>
<dbReference type="InterPro" id="IPR017441">
    <property type="entry name" value="Protein_kinase_ATP_BS"/>
</dbReference>
<proteinExistence type="inferred from homology"/>
<evidence type="ECO:0000256" key="3">
    <source>
        <dbReference type="ARBA" id="ARBA00022741"/>
    </source>
</evidence>
<gene>
    <name evidence="8" type="ORF">FGO68_gene7167</name>
</gene>
<dbReference type="GO" id="GO:0004674">
    <property type="term" value="F:protein serine/threonine kinase activity"/>
    <property type="evidence" value="ECO:0007669"/>
    <property type="project" value="TreeGrafter"/>
</dbReference>
<dbReference type="PROSITE" id="PS50011">
    <property type="entry name" value="PROTEIN_KINASE_DOM"/>
    <property type="match status" value="1"/>
</dbReference>
<dbReference type="Gene3D" id="1.10.510.10">
    <property type="entry name" value="Transferase(Phosphotransferase) domain 1"/>
    <property type="match status" value="1"/>
</dbReference>
<evidence type="ECO:0000313" key="9">
    <source>
        <dbReference type="Proteomes" id="UP000785679"/>
    </source>
</evidence>
<dbReference type="PANTHER" id="PTHR43671">
    <property type="entry name" value="SERINE/THREONINE-PROTEIN KINASE NEK"/>
    <property type="match status" value="1"/>
</dbReference>
<evidence type="ECO:0000259" key="7">
    <source>
        <dbReference type="PROSITE" id="PS50011"/>
    </source>
</evidence>
<keyword evidence="5 6" id="KW-0067">ATP-binding</keyword>